<keyword evidence="4" id="KW-0964">Secreted</keyword>
<keyword evidence="13" id="KW-1185">Reference proteome</keyword>
<evidence type="ECO:0000256" key="1">
    <source>
        <dbReference type="ARBA" id="ARBA00001913"/>
    </source>
</evidence>
<dbReference type="GO" id="GO:0046872">
    <property type="term" value="F:metal ion binding"/>
    <property type="evidence" value="ECO:0007669"/>
    <property type="project" value="UniProtKB-KW"/>
</dbReference>
<dbReference type="AlphaFoldDB" id="A0A3B4X7Q9"/>
<dbReference type="STRING" id="1841481.ENSSLDP00000012131"/>
<dbReference type="EC" id="3.1.1.4" evidence="3"/>
<dbReference type="OrthoDB" id="6075074at2759"/>
<feature type="region of interest" description="Disordered" evidence="10">
    <location>
        <begin position="745"/>
        <end position="765"/>
    </location>
</feature>
<feature type="compositionally biased region" description="Basic residues" evidence="10">
    <location>
        <begin position="745"/>
        <end position="762"/>
    </location>
</feature>
<dbReference type="SUPFAM" id="SSF48619">
    <property type="entry name" value="Phospholipase A2, PLA2"/>
    <property type="match status" value="1"/>
</dbReference>
<protein>
    <recommendedName>
        <fullName evidence="3">phospholipase A2</fullName>
        <ecNumber evidence="3">3.1.1.4</ecNumber>
    </recommendedName>
</protein>
<feature type="region of interest" description="Disordered" evidence="10">
    <location>
        <begin position="788"/>
        <end position="815"/>
    </location>
</feature>
<feature type="region of interest" description="Disordered" evidence="10">
    <location>
        <begin position="347"/>
        <end position="414"/>
    </location>
</feature>
<dbReference type="CDD" id="cd04704">
    <property type="entry name" value="PLA2_bee_venom_like"/>
    <property type="match status" value="1"/>
</dbReference>
<reference evidence="12" key="1">
    <citation type="submission" date="2025-08" db="UniProtKB">
        <authorList>
            <consortium name="Ensembl"/>
        </authorList>
    </citation>
    <scope>IDENTIFICATION</scope>
</reference>
<keyword evidence="7" id="KW-0106">Calcium</keyword>
<proteinExistence type="predicted"/>
<feature type="region of interest" description="Disordered" evidence="10">
    <location>
        <begin position="300"/>
        <end position="328"/>
    </location>
</feature>
<dbReference type="Proteomes" id="UP000261360">
    <property type="component" value="Unplaced"/>
</dbReference>
<dbReference type="KEGG" id="slal:111650662"/>
<feature type="compositionally biased region" description="Polar residues" evidence="10">
    <location>
        <begin position="531"/>
        <end position="559"/>
    </location>
</feature>
<dbReference type="Gene3D" id="1.20.90.10">
    <property type="entry name" value="Phospholipase A2 domain"/>
    <property type="match status" value="1"/>
</dbReference>
<dbReference type="InterPro" id="IPR036444">
    <property type="entry name" value="PLipase_A2_dom_sf"/>
</dbReference>
<feature type="compositionally biased region" description="Basic and acidic residues" evidence="10">
    <location>
        <begin position="445"/>
        <end position="469"/>
    </location>
</feature>
<keyword evidence="8" id="KW-0443">Lipid metabolism</keyword>
<dbReference type="RefSeq" id="XP_023256350.1">
    <property type="nucleotide sequence ID" value="XM_023400582.1"/>
</dbReference>
<evidence type="ECO:0000256" key="3">
    <source>
        <dbReference type="ARBA" id="ARBA00013278"/>
    </source>
</evidence>
<dbReference type="PANTHER" id="PTHR12253">
    <property type="entry name" value="RH14732P"/>
    <property type="match status" value="1"/>
</dbReference>
<dbReference type="PROSITE" id="PS00118">
    <property type="entry name" value="PA2_HIS"/>
    <property type="match status" value="1"/>
</dbReference>
<comment type="cofactor">
    <cofactor evidence="1">
        <name>Ca(2+)</name>
        <dbReference type="ChEBI" id="CHEBI:29108"/>
    </cofactor>
</comment>
<dbReference type="FunFam" id="1.20.90.10:FF:000002">
    <property type="entry name" value="Phospholipase A2 group III"/>
    <property type="match status" value="1"/>
</dbReference>
<feature type="compositionally biased region" description="Basic residues" evidence="10">
    <location>
        <begin position="505"/>
        <end position="521"/>
    </location>
</feature>
<evidence type="ECO:0000259" key="11">
    <source>
        <dbReference type="Pfam" id="PF05826"/>
    </source>
</evidence>
<feature type="compositionally biased region" description="Basic and acidic residues" evidence="10">
    <location>
        <begin position="356"/>
        <end position="366"/>
    </location>
</feature>
<feature type="region of interest" description="Disordered" evidence="10">
    <location>
        <begin position="426"/>
        <end position="600"/>
    </location>
</feature>
<feature type="domain" description="Phospholipase A2-like central" evidence="11">
    <location>
        <begin position="158"/>
        <end position="251"/>
    </location>
</feature>
<feature type="compositionally biased region" description="Basic residues" evidence="10">
    <location>
        <begin position="367"/>
        <end position="394"/>
    </location>
</feature>
<feature type="compositionally biased region" description="Basic and acidic residues" evidence="10">
    <location>
        <begin position="395"/>
        <end position="404"/>
    </location>
</feature>
<evidence type="ECO:0000256" key="8">
    <source>
        <dbReference type="ARBA" id="ARBA00023098"/>
    </source>
</evidence>
<dbReference type="InterPro" id="IPR016090">
    <property type="entry name" value="PLA2-like_dom"/>
</dbReference>
<dbReference type="InterPro" id="IPR033113">
    <property type="entry name" value="PLA2_histidine"/>
</dbReference>
<evidence type="ECO:0000256" key="6">
    <source>
        <dbReference type="ARBA" id="ARBA00022801"/>
    </source>
</evidence>
<reference evidence="12" key="2">
    <citation type="submission" date="2025-09" db="UniProtKB">
        <authorList>
            <consortium name="Ensembl"/>
        </authorList>
    </citation>
    <scope>IDENTIFICATION</scope>
</reference>
<dbReference type="CTD" id="147011"/>
<feature type="compositionally biased region" description="Basic and acidic residues" evidence="10">
    <location>
        <begin position="300"/>
        <end position="310"/>
    </location>
</feature>
<evidence type="ECO:0000256" key="10">
    <source>
        <dbReference type="SAM" id="MobiDB-lite"/>
    </source>
</evidence>
<comment type="subcellular location">
    <subcellularLocation>
        <location evidence="2">Secreted</location>
    </subcellularLocation>
</comment>
<dbReference type="GO" id="GO:0004623">
    <property type="term" value="F:phospholipase A2 activity"/>
    <property type="evidence" value="ECO:0007669"/>
    <property type="project" value="UniProtKB-EC"/>
</dbReference>
<dbReference type="Pfam" id="PF05826">
    <property type="entry name" value="Phospholip_A2_2"/>
    <property type="match status" value="1"/>
</dbReference>
<accession>A0A3B4X7Q9</accession>
<dbReference type="GeneID" id="111650662"/>
<dbReference type="GO" id="GO:0005576">
    <property type="term" value="C:extracellular region"/>
    <property type="evidence" value="ECO:0007669"/>
    <property type="project" value="UniProtKB-SubCell"/>
</dbReference>
<feature type="compositionally biased region" description="Polar residues" evidence="10">
    <location>
        <begin position="470"/>
        <end position="503"/>
    </location>
</feature>
<keyword evidence="6" id="KW-0378">Hydrolase</keyword>
<keyword evidence="9" id="KW-1015">Disulfide bond</keyword>
<evidence type="ECO:0000256" key="5">
    <source>
        <dbReference type="ARBA" id="ARBA00022723"/>
    </source>
</evidence>
<dbReference type="GO" id="GO:0006644">
    <property type="term" value="P:phospholipid metabolic process"/>
    <property type="evidence" value="ECO:0007669"/>
    <property type="project" value="InterPro"/>
</dbReference>
<keyword evidence="5" id="KW-0479">Metal-binding</keyword>
<evidence type="ECO:0000256" key="4">
    <source>
        <dbReference type="ARBA" id="ARBA00022525"/>
    </source>
</evidence>
<dbReference type="GeneTree" id="ENSGT00940000165341"/>
<evidence type="ECO:0000256" key="9">
    <source>
        <dbReference type="ARBA" id="ARBA00023157"/>
    </source>
</evidence>
<dbReference type="Ensembl" id="ENSSLDT00000012577.1">
    <property type="protein sequence ID" value="ENSSLDP00000012131.1"/>
    <property type="gene ID" value="ENSSLDG00000009651.1"/>
</dbReference>
<organism evidence="12 13">
    <name type="scientific">Seriola lalandi dorsalis</name>
    <dbReference type="NCBI Taxonomy" id="1841481"/>
    <lineage>
        <taxon>Eukaryota</taxon>
        <taxon>Metazoa</taxon>
        <taxon>Chordata</taxon>
        <taxon>Craniata</taxon>
        <taxon>Vertebrata</taxon>
        <taxon>Euteleostomi</taxon>
        <taxon>Actinopterygii</taxon>
        <taxon>Neopterygii</taxon>
        <taxon>Teleostei</taxon>
        <taxon>Neoteleostei</taxon>
        <taxon>Acanthomorphata</taxon>
        <taxon>Carangaria</taxon>
        <taxon>Carangiformes</taxon>
        <taxon>Carangidae</taxon>
        <taxon>Seriola</taxon>
    </lineage>
</organism>
<evidence type="ECO:0000256" key="7">
    <source>
        <dbReference type="ARBA" id="ARBA00022837"/>
    </source>
</evidence>
<evidence type="ECO:0000256" key="2">
    <source>
        <dbReference type="ARBA" id="ARBA00004613"/>
    </source>
</evidence>
<dbReference type="GO" id="GO:0050482">
    <property type="term" value="P:arachidonate secretion"/>
    <property type="evidence" value="ECO:0007669"/>
    <property type="project" value="InterPro"/>
</dbReference>
<evidence type="ECO:0000313" key="12">
    <source>
        <dbReference type="Ensembl" id="ENSSLDP00000012131.1"/>
    </source>
</evidence>
<name>A0A3B4X7Q9_SERLL</name>
<sequence length="844" mass="94192">MWSVFFIFLSYLDRNFVKGDFLSRALDAEKESKEMFSMLNGTFCAKMSTVGENFLYQVSDGAEVVRSVVSPSGKLVNCSVIVNQMQVKSFMHECRLGLKEQRAARQLETRFARMNEAKLMCREFKQRSGRSDRVETDDCDDSALQNKVLKRSKRGFTYPGTLWCGAGNMADNYDQLGNFAETDSCCRTHDHCPHVIHAFSSNYGHTNFKWHSICHCDCDNTLKDCLRKVNDTSSRVVGQAFFNVIGVPCFEFAYEEQCAERHWYGLCKRYDKFPVAVLKEAVPYDFGGIDVIDVLTLAPPKKEDSKKSEEEEKPETTTQSTMSGPEEPSLTNVVTAAEDFIKVLATVSTSQSSTADSEKDETQSSEKKKRKNTGKKKKTTKKQKGKGKGRKRKLKAEAGVKAEEGAAVSPSGNKAGEVIALSNFISQSHKHEESSRNTNRVGGNEYERGRKEEPSNEVMKDEPAMDKETVSITSSTIVQKKPAESQTDALTEKNYASSNTTSVAHKAKSRGLRKGRRKKIKNVPLPPSEAFVTNTADDNVSVPSINTVTSTDQPEQQSPGRIFDERPVVSTASSPIVIPKVKRNRSKERGDREGKKKRKKVSWAAPIVSIAHENSSVDNLKMIPLAGAPTITQVPTTEQQVSHRLDIYGGKTVTRITALNSSFSVLKKLRSKERRLRRRKTALPPSGENPFYHNSSENVLTILTTPDAGALNSPATTAAVSWPTEKIETHRKWRLFTTAATNISTKRHRQTIRQQRKSRKKAVPVALSDQVPIPEQTEHTPMTFTTVSSKVTTPEGLSLQRSEKPSMTTSVTPTMSPIQLSIERAKAQFTRKKRRKAALSIRHQ</sequence>
<feature type="compositionally biased region" description="Low complexity" evidence="10">
    <location>
        <begin position="805"/>
        <end position="815"/>
    </location>
</feature>
<evidence type="ECO:0000313" key="13">
    <source>
        <dbReference type="Proteomes" id="UP000261360"/>
    </source>
</evidence>